<dbReference type="AlphaFoldDB" id="A0A0A8Y7W7"/>
<accession>A0A0A8Y7W7</accession>
<protein>
    <submittedName>
        <fullName evidence="1">Uncharacterized protein</fullName>
    </submittedName>
</protein>
<dbReference type="EMBL" id="GBRH01278093">
    <property type="protein sequence ID" value="JAD19802.1"/>
    <property type="molecule type" value="Transcribed_RNA"/>
</dbReference>
<name>A0A0A8Y7W7_ARUDO</name>
<evidence type="ECO:0000313" key="1">
    <source>
        <dbReference type="EMBL" id="JAD19802.1"/>
    </source>
</evidence>
<reference evidence="1" key="1">
    <citation type="submission" date="2014-09" db="EMBL/GenBank/DDBJ databases">
        <authorList>
            <person name="Magalhaes I.L.F."/>
            <person name="Oliveira U."/>
            <person name="Santos F.R."/>
            <person name="Vidigal T.H.D.A."/>
            <person name="Brescovit A.D."/>
            <person name="Santos A.J."/>
        </authorList>
    </citation>
    <scope>NUCLEOTIDE SEQUENCE</scope>
    <source>
        <tissue evidence="1">Shoot tissue taken approximately 20 cm above the soil surface</tissue>
    </source>
</reference>
<organism evidence="1">
    <name type="scientific">Arundo donax</name>
    <name type="common">Giant reed</name>
    <name type="synonym">Donax arundinaceus</name>
    <dbReference type="NCBI Taxonomy" id="35708"/>
    <lineage>
        <taxon>Eukaryota</taxon>
        <taxon>Viridiplantae</taxon>
        <taxon>Streptophyta</taxon>
        <taxon>Embryophyta</taxon>
        <taxon>Tracheophyta</taxon>
        <taxon>Spermatophyta</taxon>
        <taxon>Magnoliopsida</taxon>
        <taxon>Liliopsida</taxon>
        <taxon>Poales</taxon>
        <taxon>Poaceae</taxon>
        <taxon>PACMAD clade</taxon>
        <taxon>Arundinoideae</taxon>
        <taxon>Arundineae</taxon>
        <taxon>Arundo</taxon>
    </lineage>
</organism>
<proteinExistence type="predicted"/>
<sequence length="37" mass="3805">MIMSGRAGLGRTCSCAQGSLISTPNAGVLRLPGRCLR</sequence>
<reference evidence="1" key="2">
    <citation type="journal article" date="2015" name="Data Brief">
        <title>Shoot transcriptome of the giant reed, Arundo donax.</title>
        <authorList>
            <person name="Barrero R.A."/>
            <person name="Guerrero F.D."/>
            <person name="Moolhuijzen P."/>
            <person name="Goolsby J.A."/>
            <person name="Tidwell J."/>
            <person name="Bellgard S.E."/>
            <person name="Bellgard M.I."/>
        </authorList>
    </citation>
    <scope>NUCLEOTIDE SEQUENCE</scope>
    <source>
        <tissue evidence="1">Shoot tissue taken approximately 20 cm above the soil surface</tissue>
    </source>
</reference>